<dbReference type="RefSeq" id="WP_058029695.1">
    <property type="nucleotide sequence ID" value="NZ_CP013187.1"/>
</dbReference>
<protein>
    <recommendedName>
        <fullName evidence="1">tRNA 5-carboxymethoxyuridine methyltransferase</fullName>
        <ecNumber evidence="1">2.1.1.-</ecNumber>
    </recommendedName>
    <alternativeName>
        <fullName evidence="1">cmo5U methyltransferase</fullName>
    </alternativeName>
</protein>
<feature type="binding site" evidence="1">
    <location>
        <position position="133"/>
    </location>
    <ligand>
        <name>S-adenosyl-L-methionine</name>
        <dbReference type="ChEBI" id="CHEBI:59789"/>
    </ligand>
</feature>
<evidence type="ECO:0000256" key="1">
    <source>
        <dbReference type="HAMAP-Rule" id="MF_02057"/>
    </source>
</evidence>
<dbReference type="AlphaFoldDB" id="A0A0S2K128"/>
<gene>
    <name evidence="1" type="primary">cmoM</name>
    <name evidence="3" type="ORF">PP2015_1502</name>
</gene>
<dbReference type="SUPFAM" id="SSF53335">
    <property type="entry name" value="S-adenosyl-L-methionine-dependent methyltransferases"/>
    <property type="match status" value="1"/>
</dbReference>
<reference evidence="4" key="1">
    <citation type="submission" date="2015-11" db="EMBL/GenBank/DDBJ databases">
        <authorList>
            <person name="Kim K.M."/>
        </authorList>
    </citation>
    <scope>NUCLEOTIDE SEQUENCE [LARGE SCALE GENOMIC DNA]</scope>
    <source>
        <strain evidence="4">KCTC 12086</strain>
    </source>
</reference>
<dbReference type="Proteomes" id="UP000061457">
    <property type="component" value="Chromosome I"/>
</dbReference>
<dbReference type="InterPro" id="IPR029063">
    <property type="entry name" value="SAM-dependent_MTases_sf"/>
</dbReference>
<dbReference type="OrthoDB" id="4697647at2"/>
<name>A0A0S2K128_9GAMM</name>
<evidence type="ECO:0000259" key="2">
    <source>
        <dbReference type="Pfam" id="PF13847"/>
    </source>
</evidence>
<dbReference type="HAMAP" id="MF_02057">
    <property type="entry name" value="tRNA_methyltr_CmoM"/>
    <property type="match status" value="1"/>
</dbReference>
<evidence type="ECO:0000313" key="3">
    <source>
        <dbReference type="EMBL" id="ALO42006.1"/>
    </source>
</evidence>
<dbReference type="EC" id="2.1.1.-" evidence="1"/>
<dbReference type="InterPro" id="IPR033664">
    <property type="entry name" value="Cmo5U_methylTrfase"/>
</dbReference>
<dbReference type="STRING" id="161398.PP2015_1502"/>
<dbReference type="KEGG" id="pphe:PP2015_1502"/>
<dbReference type="InterPro" id="IPR025714">
    <property type="entry name" value="Methyltranfer_dom"/>
</dbReference>
<evidence type="ECO:0000313" key="4">
    <source>
        <dbReference type="Proteomes" id="UP000061457"/>
    </source>
</evidence>
<keyword evidence="1" id="KW-0819">tRNA processing</keyword>
<comment type="similarity">
    <text evidence="1">Belongs to the class I-like SAM-binding methyltransferase superfamily. CmoM family.</text>
</comment>
<dbReference type="Gene3D" id="3.40.50.150">
    <property type="entry name" value="Vaccinia Virus protein VP39"/>
    <property type="match status" value="1"/>
</dbReference>
<proteinExistence type="inferred from homology"/>
<sequence>MSKKGKSYKDKLSRDRSFNAISQKFKKNIYGTPKGKIREAVLKRDFSQHIPWLDNETAPKRIIDIGGGQGQLAIYLARLGHHITLVDMSEDMLQLAREHVEQAGLNAQFEFIHAPLQALPDLKLGTFDFVLCHAVLEWLVDQVEAITILSKHVNDSGYLSLMYFNKDAHLFANMVYGNFDYVNQGLHVKQKVGLSPNHPVKPEVVDDALNQENFKRLCKTGVRCFHDYLRELEKGKAQFDDLLALELKYNQQEPYASLGRYTHLLLQAKSRSS</sequence>
<feature type="binding site" evidence="1">
    <location>
        <begin position="66"/>
        <end position="67"/>
    </location>
    <ligand>
        <name>S-adenosyl-L-methionine</name>
        <dbReference type="ChEBI" id="CHEBI:59789"/>
    </ligand>
</feature>
<keyword evidence="4" id="KW-1185">Reference proteome</keyword>
<comment type="caution">
    <text evidence="1">Lacks conserved residue(s) required for the propagation of feature annotation.</text>
</comment>
<dbReference type="Pfam" id="PF13847">
    <property type="entry name" value="Methyltransf_31"/>
    <property type="match status" value="1"/>
</dbReference>
<dbReference type="PANTHER" id="PTHR43861">
    <property type="entry name" value="TRANS-ACONITATE 2-METHYLTRANSFERASE-RELATED"/>
    <property type="match status" value="1"/>
</dbReference>
<feature type="domain" description="Methyltransferase" evidence="2">
    <location>
        <begin position="60"/>
        <end position="183"/>
    </location>
</feature>
<keyword evidence="1 3" id="KW-0489">Methyltransferase</keyword>
<dbReference type="EMBL" id="CP013187">
    <property type="protein sequence ID" value="ALO42006.1"/>
    <property type="molecule type" value="Genomic_DNA"/>
</dbReference>
<comment type="catalytic activity">
    <reaction evidence="1">
        <text>5-carboxymethoxyuridine(34) in tRNA + S-adenosyl-L-methionine = 5-methoxycarbonylmethoxyuridine(34) in tRNA + S-adenosyl-L-homocysteine</text>
        <dbReference type="Rhea" id="RHEA:54080"/>
        <dbReference type="Rhea" id="RHEA-COMP:13383"/>
        <dbReference type="Rhea" id="RHEA-COMP:13781"/>
        <dbReference type="ChEBI" id="CHEBI:57856"/>
        <dbReference type="ChEBI" id="CHEBI:59789"/>
        <dbReference type="ChEBI" id="CHEBI:136879"/>
        <dbReference type="ChEBI" id="CHEBI:138053"/>
    </reaction>
</comment>
<dbReference type="PATRIC" id="fig|161398.10.peg.1526"/>
<dbReference type="GO" id="GO:0097697">
    <property type="term" value="F:tRNA (5-carboxymethoxyuridine(34)-5-O)-methyltransferase activity"/>
    <property type="evidence" value="ECO:0007669"/>
    <property type="project" value="UniProtKB-UniRule"/>
</dbReference>
<feature type="binding site" evidence="1">
    <location>
        <position position="38"/>
    </location>
    <ligand>
        <name>S-adenosyl-L-methionine</name>
        <dbReference type="ChEBI" id="CHEBI:59789"/>
    </ligand>
</feature>
<keyword evidence="1 3" id="KW-0808">Transferase</keyword>
<dbReference type="CDD" id="cd02440">
    <property type="entry name" value="AdoMet_MTases"/>
    <property type="match status" value="1"/>
</dbReference>
<dbReference type="GO" id="GO:0006400">
    <property type="term" value="P:tRNA modification"/>
    <property type="evidence" value="ECO:0007669"/>
    <property type="project" value="UniProtKB-UniRule"/>
</dbReference>
<comment type="function">
    <text evidence="1">Catalyzes the methylation of 5-carboxymethoxyuridine (cmo5U) to form 5-methoxycarbonylmethoxyuridine (mcmo5U) at position 34 in tRNAs.</text>
</comment>
<organism evidence="3 4">
    <name type="scientific">Pseudoalteromonas phenolica</name>
    <dbReference type="NCBI Taxonomy" id="161398"/>
    <lineage>
        <taxon>Bacteria</taxon>
        <taxon>Pseudomonadati</taxon>
        <taxon>Pseudomonadota</taxon>
        <taxon>Gammaproteobacteria</taxon>
        <taxon>Alteromonadales</taxon>
        <taxon>Pseudoalteromonadaceae</taxon>
        <taxon>Pseudoalteromonas</taxon>
    </lineage>
</organism>
<accession>A0A0S2K128</accession>
<feature type="binding site" evidence="1">
    <location>
        <position position="87"/>
    </location>
    <ligand>
        <name>S-adenosyl-L-methionine</name>
        <dbReference type="ChEBI" id="CHEBI:59789"/>
    </ligand>
</feature>
<keyword evidence="1" id="KW-0949">S-adenosyl-L-methionine</keyword>
<dbReference type="GO" id="GO:0032259">
    <property type="term" value="P:methylation"/>
    <property type="evidence" value="ECO:0007669"/>
    <property type="project" value="UniProtKB-KW"/>
</dbReference>